<gene>
    <name evidence="2" type="ORF">ER308_02265</name>
</gene>
<dbReference type="PANTHER" id="PTHR36440:SF1">
    <property type="entry name" value="PUTATIVE (AFU_ORTHOLOGUE AFUA_8G07350)-RELATED"/>
    <property type="match status" value="1"/>
</dbReference>
<evidence type="ECO:0000259" key="1">
    <source>
        <dbReference type="Pfam" id="PF07883"/>
    </source>
</evidence>
<accession>A0A411YBH6</accession>
<evidence type="ECO:0000313" key="2">
    <source>
        <dbReference type="EMBL" id="QBI18507.1"/>
    </source>
</evidence>
<dbReference type="PANTHER" id="PTHR36440">
    <property type="entry name" value="PUTATIVE (AFU_ORTHOLOGUE AFUA_8G07350)-RELATED"/>
    <property type="match status" value="1"/>
</dbReference>
<reference evidence="2 3" key="1">
    <citation type="submission" date="2019-01" db="EMBL/GenBank/DDBJ databases">
        <title>Egibacter rhizosphaerae EGI 80759T.</title>
        <authorList>
            <person name="Chen D.-D."/>
            <person name="Tian Y."/>
            <person name="Jiao J.-Y."/>
            <person name="Zhang X.-T."/>
            <person name="Zhang Y.-G."/>
            <person name="Zhang Y."/>
            <person name="Xiao M."/>
            <person name="Shu W.-S."/>
            <person name="Li W.-J."/>
        </authorList>
    </citation>
    <scope>NUCLEOTIDE SEQUENCE [LARGE SCALE GENOMIC DNA]</scope>
    <source>
        <strain evidence="2 3">EGI 80759</strain>
    </source>
</reference>
<dbReference type="RefSeq" id="WP_131153505.1">
    <property type="nucleotide sequence ID" value="NZ_CP036402.1"/>
</dbReference>
<dbReference type="AlphaFoldDB" id="A0A411YBH6"/>
<evidence type="ECO:0000313" key="3">
    <source>
        <dbReference type="Proteomes" id="UP000291469"/>
    </source>
</evidence>
<dbReference type="OrthoDB" id="9791637at2"/>
<dbReference type="InterPro" id="IPR053146">
    <property type="entry name" value="QDO-like"/>
</dbReference>
<sequence length="149" mass="16128">MSPRAELAHKVDAGGGERLRYAGMTFVIRASAASTGGAFSIVEEIDAVDAPLHIHDHHDEAFYVLESEHVFTVGDREIEAGPGDLVFGPRGVPHAQRRVVPRSGRVLSMFSPAGFEGFFRDLCQADRDGQVGPDDLVRIAAAYGARWIV</sequence>
<proteinExistence type="predicted"/>
<dbReference type="EMBL" id="CP036402">
    <property type="protein sequence ID" value="QBI18507.1"/>
    <property type="molecule type" value="Genomic_DNA"/>
</dbReference>
<protein>
    <submittedName>
        <fullName evidence="2">Cupin domain-containing protein</fullName>
    </submittedName>
</protein>
<feature type="domain" description="Cupin type-2" evidence="1">
    <location>
        <begin position="49"/>
        <end position="98"/>
    </location>
</feature>
<dbReference type="InterPro" id="IPR014710">
    <property type="entry name" value="RmlC-like_jellyroll"/>
</dbReference>
<dbReference type="Gene3D" id="2.60.120.10">
    <property type="entry name" value="Jelly Rolls"/>
    <property type="match status" value="1"/>
</dbReference>
<keyword evidence="3" id="KW-1185">Reference proteome</keyword>
<dbReference type="Pfam" id="PF07883">
    <property type="entry name" value="Cupin_2"/>
    <property type="match status" value="1"/>
</dbReference>
<dbReference type="InterPro" id="IPR011051">
    <property type="entry name" value="RmlC_Cupin_sf"/>
</dbReference>
<organism evidence="2 3">
    <name type="scientific">Egibacter rhizosphaerae</name>
    <dbReference type="NCBI Taxonomy" id="1670831"/>
    <lineage>
        <taxon>Bacteria</taxon>
        <taxon>Bacillati</taxon>
        <taxon>Actinomycetota</taxon>
        <taxon>Nitriliruptoria</taxon>
        <taxon>Egibacterales</taxon>
        <taxon>Egibacteraceae</taxon>
        <taxon>Egibacter</taxon>
    </lineage>
</organism>
<name>A0A411YBH6_9ACTN</name>
<dbReference type="InterPro" id="IPR013096">
    <property type="entry name" value="Cupin_2"/>
</dbReference>
<dbReference type="SUPFAM" id="SSF51182">
    <property type="entry name" value="RmlC-like cupins"/>
    <property type="match status" value="1"/>
</dbReference>
<dbReference type="KEGG" id="erz:ER308_02265"/>
<dbReference type="Proteomes" id="UP000291469">
    <property type="component" value="Chromosome"/>
</dbReference>